<comment type="caution">
    <text evidence="1">The sequence shown here is derived from an EMBL/GenBank/DDBJ whole genome shotgun (WGS) entry which is preliminary data.</text>
</comment>
<dbReference type="AlphaFoldDB" id="A0A7Y0VBZ6"/>
<sequence>MNEIVADNQKAAEEVAPAKESPGEIDYSLVSPHELSEIAFQKIRDLPVLLKP</sequence>
<organism evidence="1">
    <name type="scientific">Streptococcus sanguinis</name>
    <dbReference type="NCBI Taxonomy" id="1305"/>
    <lineage>
        <taxon>Bacteria</taxon>
        <taxon>Bacillati</taxon>
        <taxon>Bacillota</taxon>
        <taxon>Bacilli</taxon>
        <taxon>Lactobacillales</taxon>
        <taxon>Streptococcaceae</taxon>
        <taxon>Streptococcus</taxon>
    </lineage>
</organism>
<evidence type="ECO:0000313" key="1">
    <source>
        <dbReference type="EMBL" id="NMX24592.1"/>
    </source>
</evidence>
<proteinExistence type="predicted"/>
<name>A0A7Y0VBZ6_STRSA</name>
<accession>A0A7Y0VBZ6</accession>
<dbReference type="EMBL" id="JABBCN010000001">
    <property type="protein sequence ID" value="NMX24592.1"/>
    <property type="molecule type" value="Genomic_DNA"/>
</dbReference>
<reference evidence="1" key="1">
    <citation type="submission" date="2020-04" db="EMBL/GenBank/DDBJ databases">
        <authorList>
            <person name="Chakraborty B."/>
            <person name="Walker A.R."/>
            <person name="Burne R.A."/>
        </authorList>
    </citation>
    <scope>NUCLEOTIDE SEQUENCE [LARGE SCALE GENOMIC DNA]</scope>
    <source>
        <strain evidence="1">BCA8</strain>
    </source>
</reference>
<protein>
    <submittedName>
        <fullName evidence="1">Uncharacterized protein</fullName>
    </submittedName>
</protein>
<gene>
    <name evidence="1" type="ORF">HGP05_00770</name>
</gene>